<dbReference type="SUPFAM" id="SSF56219">
    <property type="entry name" value="DNase I-like"/>
    <property type="match status" value="1"/>
</dbReference>
<dbReference type="PANTHER" id="PTHR33710:SF64">
    <property type="entry name" value="ENDONUCLEASE_EXONUCLEASE_PHOSPHATASE DOMAIN-CONTAINING PROTEIN"/>
    <property type="match status" value="1"/>
</dbReference>
<proteinExistence type="predicted"/>
<dbReference type="AlphaFoldDB" id="A0AAD9X6N2"/>
<dbReference type="EMBL" id="JANJYI010000004">
    <property type="protein sequence ID" value="KAK2653707.1"/>
    <property type="molecule type" value="Genomic_DNA"/>
</dbReference>
<dbReference type="Gene3D" id="3.60.10.10">
    <property type="entry name" value="Endonuclease/exonuclease/phosphatase"/>
    <property type="match status" value="1"/>
</dbReference>
<gene>
    <name evidence="1" type="ORF">Ddye_013563</name>
</gene>
<dbReference type="Proteomes" id="UP001280121">
    <property type="component" value="Unassembled WGS sequence"/>
</dbReference>
<sequence>MEKKKGNRSFTEVVMNYQKKARDVKAEIETEREPLKLENGGALGDFLFIETESLICRRLDRCKMLVAILKDRSMPKFVKVDEGKWAFNVLVKKEESTMDIDWLTKILELKFEFPLVKKTMEQDQRKNGSDRFYRKDEKMVVVSRKGCKAVSSASSSELSSEERQLKEFGLFTGECSHFKTGGLEAKRFGPMIDNGPLSGVGLDFECSGLNDSIERSSSYSLKELRKNKSFWASRDVVKDPNHILTDLNRKESTTIIDHEGDALSISLKGIVQLPLRDSEGGQIMGKDLVAIPIEVDLGGAERISSQNRNVKIALNKLRLNWDLEDEIAKRVVSTEIGDGSEDVSKAGLILEDEIAKVIEVGVALGFDFNEKENVLEDVIARREKEDDEKLAAETFSTPWCVGGDFNMVLDPSERIGVSVNVGSMRSFASFIAQANIIDIPLHGISYTWSNNREKEAWARLDRFLLSPIILGWFPDLYQGRLPRSLTDHNPVMIAVLRRCGGLFPFRFLNWWLEEKEMIEDAVKGWSNCVVSGL</sequence>
<accession>A0AAD9X6N2</accession>
<protein>
    <recommendedName>
        <fullName evidence="3">Endonuclease/exonuclease/phosphatase domain-containing protein</fullName>
    </recommendedName>
</protein>
<keyword evidence="2" id="KW-1185">Reference proteome</keyword>
<dbReference type="PANTHER" id="PTHR33710">
    <property type="entry name" value="BNAC02G09200D PROTEIN"/>
    <property type="match status" value="1"/>
</dbReference>
<evidence type="ECO:0000313" key="1">
    <source>
        <dbReference type="EMBL" id="KAK2653707.1"/>
    </source>
</evidence>
<comment type="caution">
    <text evidence="1">The sequence shown here is derived from an EMBL/GenBank/DDBJ whole genome shotgun (WGS) entry which is preliminary data.</text>
</comment>
<name>A0AAD9X6N2_9ROSI</name>
<organism evidence="1 2">
    <name type="scientific">Dipteronia dyeriana</name>
    <dbReference type="NCBI Taxonomy" id="168575"/>
    <lineage>
        <taxon>Eukaryota</taxon>
        <taxon>Viridiplantae</taxon>
        <taxon>Streptophyta</taxon>
        <taxon>Embryophyta</taxon>
        <taxon>Tracheophyta</taxon>
        <taxon>Spermatophyta</taxon>
        <taxon>Magnoliopsida</taxon>
        <taxon>eudicotyledons</taxon>
        <taxon>Gunneridae</taxon>
        <taxon>Pentapetalae</taxon>
        <taxon>rosids</taxon>
        <taxon>malvids</taxon>
        <taxon>Sapindales</taxon>
        <taxon>Sapindaceae</taxon>
        <taxon>Hippocastanoideae</taxon>
        <taxon>Acereae</taxon>
        <taxon>Dipteronia</taxon>
    </lineage>
</organism>
<dbReference type="InterPro" id="IPR036691">
    <property type="entry name" value="Endo/exonu/phosph_ase_sf"/>
</dbReference>
<evidence type="ECO:0000313" key="2">
    <source>
        <dbReference type="Proteomes" id="UP001280121"/>
    </source>
</evidence>
<evidence type="ECO:0008006" key="3">
    <source>
        <dbReference type="Google" id="ProtNLM"/>
    </source>
</evidence>
<reference evidence="1" key="1">
    <citation type="journal article" date="2023" name="Plant J.">
        <title>Genome sequences and population genomics provide insights into the demographic history, inbreeding, and mutation load of two 'living fossil' tree species of Dipteronia.</title>
        <authorList>
            <person name="Feng Y."/>
            <person name="Comes H.P."/>
            <person name="Chen J."/>
            <person name="Zhu S."/>
            <person name="Lu R."/>
            <person name="Zhang X."/>
            <person name="Li P."/>
            <person name="Qiu J."/>
            <person name="Olsen K.M."/>
            <person name="Qiu Y."/>
        </authorList>
    </citation>
    <scope>NUCLEOTIDE SEQUENCE</scope>
    <source>
        <strain evidence="1">KIB01</strain>
    </source>
</reference>